<protein>
    <submittedName>
        <fullName evidence="1">Uncharacterized protein</fullName>
    </submittedName>
</protein>
<dbReference type="AlphaFoldDB" id="A0A563DJV4"/>
<proteinExistence type="predicted"/>
<evidence type="ECO:0000313" key="2">
    <source>
        <dbReference type="Proteomes" id="UP000319499"/>
    </source>
</evidence>
<accession>A0A563DJV4</accession>
<dbReference type="Proteomes" id="UP000319499">
    <property type="component" value="Unassembled WGS sequence"/>
</dbReference>
<keyword evidence="2" id="KW-1185">Reference proteome</keyword>
<name>A0A563DJV4_9FLAO</name>
<comment type="caution">
    <text evidence="1">The sequence shown here is derived from an EMBL/GenBank/DDBJ whole genome shotgun (WGS) entry which is preliminary data.</text>
</comment>
<evidence type="ECO:0000313" key="1">
    <source>
        <dbReference type="EMBL" id="TWP30528.1"/>
    </source>
</evidence>
<organism evidence="1 2">
    <name type="scientific">Apibacter muscae</name>
    <dbReference type="NCBI Taxonomy" id="2509004"/>
    <lineage>
        <taxon>Bacteria</taxon>
        <taxon>Pseudomonadati</taxon>
        <taxon>Bacteroidota</taxon>
        <taxon>Flavobacteriia</taxon>
        <taxon>Flavobacteriales</taxon>
        <taxon>Weeksellaceae</taxon>
        <taxon>Apibacter</taxon>
    </lineage>
</organism>
<sequence length="189" mass="21597">MRVVSIILLTLTTILSCNKKTDKSVNDSMVIDSLPIEFQHSEEAKKQIDSLNSWLYEDEVDKMGDSIYYAQLKSAENLNLDFPYENSYASLNIRNKQGKNDVIFSVTEGQIKGYVYDGGTARIRFDNEKPFNIGYVGSSDGSSEVIFLQTPNKIIDKLKKSKRMVIEVEFYNNGNKQIEFNTEGLVWKH</sequence>
<dbReference type="RefSeq" id="WP_146261312.1">
    <property type="nucleotide sequence ID" value="NZ_SELG01000027.1"/>
</dbReference>
<dbReference type="PROSITE" id="PS51257">
    <property type="entry name" value="PROKAR_LIPOPROTEIN"/>
    <property type="match status" value="1"/>
</dbReference>
<gene>
    <name evidence="1" type="ORF">ETU09_00575</name>
</gene>
<dbReference type="OrthoDB" id="1454647at2"/>
<reference evidence="1 2" key="1">
    <citation type="submission" date="2019-02" db="EMBL/GenBank/DDBJ databases">
        <title>Apibacter muscae sp. nov.: a novel member of the house fly microbiota.</title>
        <authorList>
            <person name="Park R."/>
        </authorList>
    </citation>
    <scope>NUCLEOTIDE SEQUENCE [LARGE SCALE GENOMIC DNA]</scope>
    <source>
        <strain evidence="1 2">AL1</strain>
    </source>
</reference>
<dbReference type="EMBL" id="SELH01000011">
    <property type="protein sequence ID" value="TWP30528.1"/>
    <property type="molecule type" value="Genomic_DNA"/>
</dbReference>